<gene>
    <name evidence="6" type="ORF">EJ903_07455</name>
</gene>
<dbReference type="AlphaFoldDB" id="A0A3S0RA74"/>
<sequence>MVSDGMGEPNSQIDASPIGAARLPPLGALRCFEMAARLESFSQAADALHLTHGAVSRAVRALEEDVGVALFERRNRRVVLTEAGRDLAAAVRDGLRTIAAATDRIRRNARAAPLTLSCEPTLLMRWLIPRLPAFQAEQPDCVIHLTAGGGPVLLGNGVDLAIRRDDFQWPAALHAHRLFAERVGLVCRADRVGDFFDHGPDGSARLRANAPRLHSRTRPAAWSHWLAAVGLVEPSPPAPSQSFDHFYFSLQAAAAGLGVAIGPWQLVRDEVASGILAAPLGFVADGSAYHLLSPDPLSGRASALLDWLRRAGDDVMDGG</sequence>
<dbReference type="PROSITE" id="PS50931">
    <property type="entry name" value="HTH_LYSR"/>
    <property type="match status" value="1"/>
</dbReference>
<dbReference type="SUPFAM" id="SSF46785">
    <property type="entry name" value="Winged helix' DNA-binding domain"/>
    <property type="match status" value="1"/>
</dbReference>
<feature type="domain" description="HTH lysR-type" evidence="5">
    <location>
        <begin position="24"/>
        <end position="81"/>
    </location>
</feature>
<dbReference type="Pfam" id="PF00126">
    <property type="entry name" value="HTH_1"/>
    <property type="match status" value="1"/>
</dbReference>
<dbReference type="SUPFAM" id="SSF53850">
    <property type="entry name" value="Periplasmic binding protein-like II"/>
    <property type="match status" value="1"/>
</dbReference>
<dbReference type="Pfam" id="PF03466">
    <property type="entry name" value="LysR_substrate"/>
    <property type="match status" value="1"/>
</dbReference>
<dbReference type="GO" id="GO:0006351">
    <property type="term" value="P:DNA-templated transcription"/>
    <property type="evidence" value="ECO:0007669"/>
    <property type="project" value="TreeGrafter"/>
</dbReference>
<dbReference type="GO" id="GO:0003700">
    <property type="term" value="F:DNA-binding transcription factor activity"/>
    <property type="evidence" value="ECO:0007669"/>
    <property type="project" value="InterPro"/>
</dbReference>
<dbReference type="InterPro" id="IPR000847">
    <property type="entry name" value="LysR_HTH_N"/>
</dbReference>
<evidence type="ECO:0000259" key="5">
    <source>
        <dbReference type="PROSITE" id="PS50931"/>
    </source>
</evidence>
<dbReference type="Proteomes" id="UP000277007">
    <property type="component" value="Unassembled WGS sequence"/>
</dbReference>
<evidence type="ECO:0000256" key="1">
    <source>
        <dbReference type="ARBA" id="ARBA00009437"/>
    </source>
</evidence>
<evidence type="ECO:0000256" key="2">
    <source>
        <dbReference type="ARBA" id="ARBA00023015"/>
    </source>
</evidence>
<comment type="similarity">
    <text evidence="1">Belongs to the LysR transcriptional regulatory family.</text>
</comment>
<dbReference type="Gene3D" id="1.10.10.10">
    <property type="entry name" value="Winged helix-like DNA-binding domain superfamily/Winged helix DNA-binding domain"/>
    <property type="match status" value="1"/>
</dbReference>
<dbReference type="FunFam" id="1.10.10.10:FF:000038">
    <property type="entry name" value="Glycine cleavage system transcriptional activator"/>
    <property type="match status" value="1"/>
</dbReference>
<dbReference type="PANTHER" id="PTHR30537">
    <property type="entry name" value="HTH-TYPE TRANSCRIPTIONAL REGULATOR"/>
    <property type="match status" value="1"/>
</dbReference>
<dbReference type="OrthoDB" id="9794694at2"/>
<evidence type="ECO:0000256" key="4">
    <source>
        <dbReference type="ARBA" id="ARBA00023163"/>
    </source>
</evidence>
<comment type="caution">
    <text evidence="6">The sequence shown here is derived from an EMBL/GenBank/DDBJ whole genome shotgun (WGS) entry which is preliminary data.</text>
</comment>
<organism evidence="6 7">
    <name type="scientific">Azospirillum griseum</name>
    <dbReference type="NCBI Taxonomy" id="2496639"/>
    <lineage>
        <taxon>Bacteria</taxon>
        <taxon>Pseudomonadati</taxon>
        <taxon>Pseudomonadota</taxon>
        <taxon>Alphaproteobacteria</taxon>
        <taxon>Rhodospirillales</taxon>
        <taxon>Azospirillaceae</taxon>
        <taxon>Azospirillum</taxon>
    </lineage>
</organism>
<evidence type="ECO:0000313" key="6">
    <source>
        <dbReference type="EMBL" id="RTR21944.1"/>
    </source>
</evidence>
<name>A0A3S0RA74_9PROT</name>
<dbReference type="PRINTS" id="PR00039">
    <property type="entry name" value="HTHLYSR"/>
</dbReference>
<reference evidence="6 7" key="1">
    <citation type="submission" date="2018-12" db="EMBL/GenBank/DDBJ databases">
        <authorList>
            <person name="Yang Y."/>
        </authorList>
    </citation>
    <scope>NUCLEOTIDE SEQUENCE [LARGE SCALE GENOMIC DNA]</scope>
    <source>
        <strain evidence="6 7">L-25-5w-1</strain>
    </source>
</reference>
<evidence type="ECO:0000313" key="7">
    <source>
        <dbReference type="Proteomes" id="UP000277007"/>
    </source>
</evidence>
<dbReference type="InterPro" id="IPR005119">
    <property type="entry name" value="LysR_subst-bd"/>
</dbReference>
<evidence type="ECO:0000256" key="3">
    <source>
        <dbReference type="ARBA" id="ARBA00023125"/>
    </source>
</evidence>
<keyword evidence="7" id="KW-1185">Reference proteome</keyword>
<dbReference type="InterPro" id="IPR036390">
    <property type="entry name" value="WH_DNA-bd_sf"/>
</dbReference>
<dbReference type="GO" id="GO:0043565">
    <property type="term" value="F:sequence-specific DNA binding"/>
    <property type="evidence" value="ECO:0007669"/>
    <property type="project" value="TreeGrafter"/>
</dbReference>
<dbReference type="RefSeq" id="WP_126613690.1">
    <property type="nucleotide sequence ID" value="NZ_JBHUCY010000012.1"/>
</dbReference>
<dbReference type="Gene3D" id="3.40.190.10">
    <property type="entry name" value="Periplasmic binding protein-like II"/>
    <property type="match status" value="2"/>
</dbReference>
<keyword evidence="4" id="KW-0804">Transcription</keyword>
<dbReference type="EMBL" id="RXMA01000005">
    <property type="protein sequence ID" value="RTR21944.1"/>
    <property type="molecule type" value="Genomic_DNA"/>
</dbReference>
<dbReference type="PANTHER" id="PTHR30537:SF74">
    <property type="entry name" value="HTH-TYPE TRANSCRIPTIONAL REGULATOR TRPI"/>
    <property type="match status" value="1"/>
</dbReference>
<keyword evidence="2" id="KW-0805">Transcription regulation</keyword>
<dbReference type="InterPro" id="IPR036388">
    <property type="entry name" value="WH-like_DNA-bd_sf"/>
</dbReference>
<proteinExistence type="inferred from homology"/>
<keyword evidence="3" id="KW-0238">DNA-binding</keyword>
<dbReference type="InterPro" id="IPR058163">
    <property type="entry name" value="LysR-type_TF_proteobact-type"/>
</dbReference>
<protein>
    <submittedName>
        <fullName evidence="6">LysR family transcriptional regulator</fullName>
    </submittedName>
</protein>
<accession>A0A3S0RA74</accession>